<evidence type="ECO:0000313" key="2">
    <source>
        <dbReference type="EMBL" id="ABG60501.1"/>
    </source>
</evidence>
<evidence type="ECO:0000256" key="1">
    <source>
        <dbReference type="SAM" id="MobiDB-lite"/>
    </source>
</evidence>
<organism evidence="2 3">
    <name type="scientific">Cytophaga hutchinsonii (strain ATCC 33406 / DSM 1761 / CIP 103989 / NBRC 15051 / NCIMB 9469 / D465)</name>
    <dbReference type="NCBI Taxonomy" id="269798"/>
    <lineage>
        <taxon>Bacteria</taxon>
        <taxon>Pseudomonadati</taxon>
        <taxon>Bacteroidota</taxon>
        <taxon>Cytophagia</taxon>
        <taxon>Cytophagales</taxon>
        <taxon>Cytophagaceae</taxon>
        <taxon>Cytophaga</taxon>
    </lineage>
</organism>
<feature type="region of interest" description="Disordered" evidence="1">
    <location>
        <begin position="1"/>
        <end position="20"/>
    </location>
</feature>
<name>A0A6N4SVD0_CYTH3</name>
<proteinExistence type="predicted"/>
<gene>
    <name evidence="2" type="ordered locus">CHU_3262</name>
</gene>
<dbReference type="EMBL" id="CP000383">
    <property type="protein sequence ID" value="ABG60501.1"/>
    <property type="molecule type" value="Genomic_DNA"/>
</dbReference>
<evidence type="ECO:0000313" key="3">
    <source>
        <dbReference type="Proteomes" id="UP000001822"/>
    </source>
</evidence>
<reference evidence="2 3" key="1">
    <citation type="journal article" date="2007" name="Appl. Environ. Microbiol.">
        <title>Genome sequence of the cellulolytic gliding bacterium Cytophaga hutchinsonii.</title>
        <authorList>
            <person name="Xie G."/>
            <person name="Bruce D.C."/>
            <person name="Challacombe J.F."/>
            <person name="Chertkov O."/>
            <person name="Detter J.C."/>
            <person name="Gilna P."/>
            <person name="Han C.S."/>
            <person name="Lucas S."/>
            <person name="Misra M."/>
            <person name="Myers G.L."/>
            <person name="Richardson P."/>
            <person name="Tapia R."/>
            <person name="Thayer N."/>
            <person name="Thompson L.S."/>
            <person name="Brettin T.S."/>
            <person name="Henrissat B."/>
            <person name="Wilson D.B."/>
            <person name="McBride M.J."/>
        </authorList>
    </citation>
    <scope>NUCLEOTIDE SEQUENCE [LARGE SCALE GENOMIC DNA]</scope>
    <source>
        <strain evidence="3">ATCC 33406 / DSM 1761 / CIP 103989 / NBRC 15051 / NCIMB 9469 / D465</strain>
    </source>
</reference>
<protein>
    <submittedName>
        <fullName evidence="2">Uncharacterized protein</fullName>
    </submittedName>
</protein>
<sequence>MAMFSMPVGRVKERNPLGHSGQRRLQDVVGSIAMEYGTEGCTTLPVIFEY</sequence>
<accession>A0A6N4SVD0</accession>
<keyword evidence="3" id="KW-1185">Reference proteome</keyword>
<dbReference type="AlphaFoldDB" id="A0A6N4SVD0"/>
<dbReference type="KEGG" id="chu:CHU_3262"/>
<dbReference type="Proteomes" id="UP000001822">
    <property type="component" value="Chromosome"/>
</dbReference>